<dbReference type="Pfam" id="PF17479">
    <property type="entry name" value="DUF3048_C"/>
    <property type="match status" value="1"/>
</dbReference>
<keyword evidence="5" id="KW-1185">Reference proteome</keyword>
<sequence>MGAAAVIGLVVLLGDDDPEPSQPEPTAQETDEPEPPRAPLTGEAIDDESDLDHPAVAVKVSDVEQAHPQVGVDRADIVFVEFLGVNYTRLAAVFHSDLPDEVGPVRSVRPSDAPLLGPIAPAFGNTMGSEWIMDYVYGAGELDDLGTQRVSGSNAYTLNQQRPQPDHVFAHPGELLGLTDFSEPPEPYFSYSSEDEASTAEQAGGSGSSVQLAYGSGSPITWTYDEENGQYLREHQRGAHEMAGGERISATNVVVIEAEAETGKIGDGGGQPVPIQDLVDSEGSFVALSGGSSVTGTWSKGGENDRFELRTDDGEQLRLAPGNTWVELPQPSTGVTTG</sequence>
<proteinExistence type="predicted"/>
<evidence type="ECO:0000259" key="3">
    <source>
        <dbReference type="Pfam" id="PF17479"/>
    </source>
</evidence>
<dbReference type="InterPro" id="IPR021416">
    <property type="entry name" value="DUF3048_N"/>
</dbReference>
<dbReference type="EMBL" id="JACCKD010000005">
    <property type="protein sequence ID" value="MBA0126871.1"/>
    <property type="molecule type" value="Genomic_DNA"/>
</dbReference>
<name>A0A838ACB9_9PSEU</name>
<dbReference type="Proteomes" id="UP000582974">
    <property type="component" value="Unassembled WGS sequence"/>
</dbReference>
<protein>
    <submittedName>
        <fullName evidence="4">DUF3048 domain-containing protein</fullName>
    </submittedName>
</protein>
<accession>A0A838ACB9</accession>
<feature type="domain" description="DUF3048" evidence="2">
    <location>
        <begin position="40"/>
        <end position="175"/>
    </location>
</feature>
<evidence type="ECO:0000259" key="2">
    <source>
        <dbReference type="Pfam" id="PF11258"/>
    </source>
</evidence>
<dbReference type="InterPro" id="IPR023158">
    <property type="entry name" value="YerB-like_sf"/>
</dbReference>
<evidence type="ECO:0000313" key="4">
    <source>
        <dbReference type="EMBL" id="MBA0126871.1"/>
    </source>
</evidence>
<evidence type="ECO:0000256" key="1">
    <source>
        <dbReference type="SAM" id="MobiDB-lite"/>
    </source>
</evidence>
<dbReference type="AlphaFoldDB" id="A0A838ACB9"/>
<feature type="region of interest" description="Disordered" evidence="1">
    <location>
        <begin position="12"/>
        <end position="48"/>
    </location>
</feature>
<organism evidence="4 5">
    <name type="scientific">Haloechinothrix aidingensis</name>
    <dbReference type="NCBI Taxonomy" id="2752311"/>
    <lineage>
        <taxon>Bacteria</taxon>
        <taxon>Bacillati</taxon>
        <taxon>Actinomycetota</taxon>
        <taxon>Actinomycetes</taxon>
        <taxon>Pseudonocardiales</taxon>
        <taxon>Pseudonocardiaceae</taxon>
        <taxon>Haloechinothrix</taxon>
    </lineage>
</organism>
<dbReference type="SUPFAM" id="SSF159774">
    <property type="entry name" value="YerB-like"/>
    <property type="match status" value="1"/>
</dbReference>
<gene>
    <name evidence="4" type="ORF">H0B56_15070</name>
</gene>
<dbReference type="Pfam" id="PF11258">
    <property type="entry name" value="DUF3048"/>
    <property type="match status" value="1"/>
</dbReference>
<feature type="domain" description="DUF3048" evidence="3">
    <location>
        <begin position="211"/>
        <end position="326"/>
    </location>
</feature>
<dbReference type="Gene3D" id="3.50.90.10">
    <property type="entry name" value="YerB-like"/>
    <property type="match status" value="1"/>
</dbReference>
<feature type="region of interest" description="Disordered" evidence="1">
    <location>
        <begin position="184"/>
        <end position="210"/>
    </location>
</feature>
<comment type="caution">
    <text evidence="4">The sequence shown here is derived from an EMBL/GenBank/DDBJ whole genome shotgun (WGS) entry which is preliminary data.</text>
</comment>
<dbReference type="InterPro" id="IPR035328">
    <property type="entry name" value="DUF3048_C"/>
</dbReference>
<reference evidence="4 5" key="1">
    <citation type="submission" date="2020-07" db="EMBL/GenBank/DDBJ databases">
        <title>Genome of Haloechinothrix sp.</title>
        <authorList>
            <person name="Tang S.-K."/>
            <person name="Yang L."/>
            <person name="Zhu W.-Y."/>
        </authorList>
    </citation>
    <scope>NUCLEOTIDE SEQUENCE [LARGE SCALE GENOMIC DNA]</scope>
    <source>
        <strain evidence="4 5">YIM 98757</strain>
    </source>
</reference>
<dbReference type="RefSeq" id="WP_180893695.1">
    <property type="nucleotide sequence ID" value="NZ_JACCKD010000005.1"/>
</dbReference>
<evidence type="ECO:0000313" key="5">
    <source>
        <dbReference type="Proteomes" id="UP000582974"/>
    </source>
</evidence>